<organism evidence="1">
    <name type="scientific">Trypanosoma congolense (strain IL3000)</name>
    <dbReference type="NCBI Taxonomy" id="1068625"/>
    <lineage>
        <taxon>Eukaryota</taxon>
        <taxon>Discoba</taxon>
        <taxon>Euglenozoa</taxon>
        <taxon>Kinetoplastea</taxon>
        <taxon>Metakinetoplastina</taxon>
        <taxon>Trypanosomatida</taxon>
        <taxon>Trypanosomatidae</taxon>
        <taxon>Trypanosoma</taxon>
        <taxon>Nannomonas</taxon>
    </lineage>
</organism>
<dbReference type="EMBL" id="HE575321">
    <property type="protein sequence ID" value="CCC91847.1"/>
    <property type="molecule type" value="Genomic_DNA"/>
</dbReference>
<dbReference type="VEuPathDB" id="TriTrypDB:TcIL3000_8_530"/>
<accession>G0UR36</accession>
<sequence length="162" mass="16986">MSCLNVSLASFRDSAVTSSAAAVHAFAARIPQLHDADVFAPVITSSSTRRCSSLDAVRFPTKPETPAYASCALSAAAVTSASTACARSASSFALAFFPAAATTRFTVSVLRAFTAAATVAQCVAWPSSFFTEFKSPRNCSASPQNAFTCFNVSFLFSLLFCF</sequence>
<name>G0UR36_TRYCI</name>
<reference evidence="1" key="1">
    <citation type="journal article" date="2012" name="Proc. Natl. Acad. Sci. U.S.A.">
        <title>Antigenic diversity is generated by distinct evolutionary mechanisms in African trypanosome species.</title>
        <authorList>
            <person name="Jackson A.P."/>
            <person name="Berry A."/>
            <person name="Aslett M."/>
            <person name="Allison H.C."/>
            <person name="Burton P."/>
            <person name="Vavrova-Anderson J."/>
            <person name="Brown R."/>
            <person name="Browne H."/>
            <person name="Corton N."/>
            <person name="Hauser H."/>
            <person name="Gamble J."/>
            <person name="Gilderthorp R."/>
            <person name="Marcello L."/>
            <person name="McQuillan J."/>
            <person name="Otto T.D."/>
            <person name="Quail M.A."/>
            <person name="Sanders M.J."/>
            <person name="van Tonder A."/>
            <person name="Ginger M.L."/>
            <person name="Field M.C."/>
            <person name="Barry J.D."/>
            <person name="Hertz-Fowler C."/>
            <person name="Berriman M."/>
        </authorList>
    </citation>
    <scope>NUCLEOTIDE SEQUENCE</scope>
    <source>
        <strain evidence="1">IL3000</strain>
    </source>
</reference>
<protein>
    <submittedName>
        <fullName evidence="1">Uncharacterized protein</fullName>
    </submittedName>
</protein>
<gene>
    <name evidence="1" type="ORF">TCIL3000_8_530</name>
</gene>
<proteinExistence type="predicted"/>
<evidence type="ECO:0000313" key="1">
    <source>
        <dbReference type="EMBL" id="CCC91847.1"/>
    </source>
</evidence>
<dbReference type="AlphaFoldDB" id="G0UR36"/>